<evidence type="ECO:0000313" key="1">
    <source>
        <dbReference type="EMBL" id="JAI03708.1"/>
    </source>
</evidence>
<protein>
    <submittedName>
        <fullName evidence="1">Uncharacterized protein</fullName>
    </submittedName>
</protein>
<dbReference type="EMBL" id="GBXM01004870">
    <property type="protein sequence ID" value="JAI03708.1"/>
    <property type="molecule type" value="Transcribed_RNA"/>
</dbReference>
<sequence length="36" mass="4237">MWGDINDPNSKRPHHTLAYRTELDRPNNLDALQLCM</sequence>
<reference evidence="1" key="2">
    <citation type="journal article" date="2015" name="Fish Shellfish Immunol.">
        <title>Early steps in the European eel (Anguilla anguilla)-Vibrio vulnificus interaction in the gills: Role of the RtxA13 toxin.</title>
        <authorList>
            <person name="Callol A."/>
            <person name="Pajuelo D."/>
            <person name="Ebbesson L."/>
            <person name="Teles M."/>
            <person name="MacKenzie S."/>
            <person name="Amaro C."/>
        </authorList>
    </citation>
    <scope>NUCLEOTIDE SEQUENCE</scope>
</reference>
<proteinExistence type="predicted"/>
<reference evidence="1" key="1">
    <citation type="submission" date="2014-11" db="EMBL/GenBank/DDBJ databases">
        <authorList>
            <person name="Amaro Gonzalez C."/>
        </authorList>
    </citation>
    <scope>NUCLEOTIDE SEQUENCE</scope>
</reference>
<accession>A0A0E9XLT2</accession>
<dbReference type="AlphaFoldDB" id="A0A0E9XLT2"/>
<name>A0A0E9XLT2_ANGAN</name>
<organism evidence="1">
    <name type="scientific">Anguilla anguilla</name>
    <name type="common">European freshwater eel</name>
    <name type="synonym">Muraena anguilla</name>
    <dbReference type="NCBI Taxonomy" id="7936"/>
    <lineage>
        <taxon>Eukaryota</taxon>
        <taxon>Metazoa</taxon>
        <taxon>Chordata</taxon>
        <taxon>Craniata</taxon>
        <taxon>Vertebrata</taxon>
        <taxon>Euteleostomi</taxon>
        <taxon>Actinopterygii</taxon>
        <taxon>Neopterygii</taxon>
        <taxon>Teleostei</taxon>
        <taxon>Anguilliformes</taxon>
        <taxon>Anguillidae</taxon>
        <taxon>Anguilla</taxon>
    </lineage>
</organism>
<dbReference type="EMBL" id="GBXM01004872">
    <property type="protein sequence ID" value="JAI03706.1"/>
    <property type="molecule type" value="Transcribed_RNA"/>
</dbReference>